<dbReference type="AlphaFoldDB" id="A0A6L2P573"/>
<organism evidence="1">
    <name type="scientific">Tanacetum cinerariifolium</name>
    <name type="common">Dalmatian daisy</name>
    <name type="synonym">Chrysanthemum cinerariifolium</name>
    <dbReference type="NCBI Taxonomy" id="118510"/>
    <lineage>
        <taxon>Eukaryota</taxon>
        <taxon>Viridiplantae</taxon>
        <taxon>Streptophyta</taxon>
        <taxon>Embryophyta</taxon>
        <taxon>Tracheophyta</taxon>
        <taxon>Spermatophyta</taxon>
        <taxon>Magnoliopsida</taxon>
        <taxon>eudicotyledons</taxon>
        <taxon>Gunneridae</taxon>
        <taxon>Pentapetalae</taxon>
        <taxon>asterids</taxon>
        <taxon>campanulids</taxon>
        <taxon>Asterales</taxon>
        <taxon>Asteraceae</taxon>
        <taxon>Asteroideae</taxon>
        <taxon>Anthemideae</taxon>
        <taxon>Anthemidinae</taxon>
        <taxon>Tanacetum</taxon>
    </lineage>
</organism>
<comment type="caution">
    <text evidence="1">The sequence shown here is derived from an EMBL/GenBank/DDBJ whole genome shotgun (WGS) entry which is preliminary data.</text>
</comment>
<evidence type="ECO:0000313" key="1">
    <source>
        <dbReference type="EMBL" id="GEU92442.1"/>
    </source>
</evidence>
<gene>
    <name evidence="1" type="ORF">Tci_064420</name>
</gene>
<reference evidence="1" key="1">
    <citation type="journal article" date="2019" name="Sci. Rep.">
        <title>Draft genome of Tanacetum cinerariifolium, the natural source of mosquito coil.</title>
        <authorList>
            <person name="Yamashiro T."/>
            <person name="Shiraishi A."/>
            <person name="Satake H."/>
            <person name="Nakayama K."/>
        </authorList>
    </citation>
    <scope>NUCLEOTIDE SEQUENCE</scope>
</reference>
<dbReference type="EMBL" id="BKCJ010010630">
    <property type="protein sequence ID" value="GEU92442.1"/>
    <property type="molecule type" value="Genomic_DNA"/>
</dbReference>
<name>A0A6L2P573_TANCI</name>
<sequence>MIAGQRKPEGQWTIDERKADNLDQRLKSLIMSVLPDDQMNSDEEEVSSNDNEMVEVKVLMALAKENDAVSKEGAKNGEWVKISMRKCISEQIPSQKKRILGVDQLTQDPSSSGLKDIVFVKSLADDTKVTIPGVERPWVSKAEGFILPNHDTGKILPSES</sequence>
<accession>A0A6L2P573</accession>
<proteinExistence type="predicted"/>
<protein>
    <submittedName>
        <fullName evidence="1">Retrovirus-related Pol polyprotein from transposon TNT 1-94</fullName>
    </submittedName>
</protein>